<organism evidence="2 3">
    <name type="scientific">Pseudomonas kuykendallii</name>
    <dbReference type="NCBI Taxonomy" id="1007099"/>
    <lineage>
        <taxon>Bacteria</taxon>
        <taxon>Pseudomonadati</taxon>
        <taxon>Pseudomonadota</taxon>
        <taxon>Gammaproteobacteria</taxon>
        <taxon>Pseudomonadales</taxon>
        <taxon>Pseudomonadaceae</taxon>
        <taxon>Pseudomonas</taxon>
    </lineage>
</organism>
<reference evidence="3" key="1">
    <citation type="submission" date="2016-10" db="EMBL/GenBank/DDBJ databases">
        <authorList>
            <person name="Varghese N."/>
            <person name="Submissions S."/>
        </authorList>
    </citation>
    <scope>NUCLEOTIDE SEQUENCE [LARGE SCALE GENOMIC DNA]</scope>
    <source>
        <strain evidence="3">NRRL B-59562</strain>
    </source>
</reference>
<sequence length="70" mass="8184">MVVRIEVREEHGQRRWQVRAGRRCLTFQDEHAARHFAAQLQVRLQWLTERSGGLNTSPTSTPETQRPDSD</sequence>
<dbReference type="OrthoDB" id="6961361at2"/>
<dbReference type="RefSeq" id="WP_090230826.1">
    <property type="nucleotide sequence ID" value="NZ_FNNU01000005.1"/>
</dbReference>
<evidence type="ECO:0000313" key="3">
    <source>
        <dbReference type="Proteomes" id="UP000243778"/>
    </source>
</evidence>
<keyword evidence="3" id="KW-1185">Reference proteome</keyword>
<accession>A0A1H3DI44</accession>
<name>A0A1H3DI44_9PSED</name>
<dbReference type="AlphaFoldDB" id="A0A1H3DI44"/>
<dbReference type="EMBL" id="FNNU01000005">
    <property type="protein sequence ID" value="SDX65788.1"/>
    <property type="molecule type" value="Genomic_DNA"/>
</dbReference>
<feature type="compositionally biased region" description="Polar residues" evidence="1">
    <location>
        <begin position="53"/>
        <end position="64"/>
    </location>
</feature>
<feature type="region of interest" description="Disordered" evidence="1">
    <location>
        <begin position="49"/>
        <end position="70"/>
    </location>
</feature>
<protein>
    <submittedName>
        <fullName evidence="2">Uncharacterized protein</fullName>
    </submittedName>
</protein>
<evidence type="ECO:0000256" key="1">
    <source>
        <dbReference type="SAM" id="MobiDB-lite"/>
    </source>
</evidence>
<evidence type="ECO:0000313" key="2">
    <source>
        <dbReference type="EMBL" id="SDX65788.1"/>
    </source>
</evidence>
<gene>
    <name evidence="2" type="ORF">SAMN05216287_3426</name>
</gene>
<proteinExistence type="predicted"/>
<dbReference type="Proteomes" id="UP000243778">
    <property type="component" value="Unassembled WGS sequence"/>
</dbReference>